<dbReference type="EMBL" id="CP014873">
    <property type="protein sequence ID" value="ANK63488.1"/>
    <property type="molecule type" value="Genomic_DNA"/>
</dbReference>
<evidence type="ECO:0000313" key="2">
    <source>
        <dbReference type="Proteomes" id="UP000078582"/>
    </source>
</evidence>
<protein>
    <recommendedName>
        <fullName evidence="3">DUF2187 domain-containing protein</fullName>
    </recommendedName>
</protein>
<dbReference type="Proteomes" id="UP000078582">
    <property type="component" value="Chromosome"/>
</dbReference>
<keyword evidence="2" id="KW-1185">Reference proteome</keyword>
<proteinExistence type="predicted"/>
<reference evidence="1 2" key="1">
    <citation type="submission" date="2016-03" db="EMBL/GenBank/DDBJ databases">
        <title>Pediococcus and Lactobacillus from brewery environment - whole genome sequencing and assembly.</title>
        <authorList>
            <person name="Behr J."/>
            <person name="Geissler A.J."/>
            <person name="Vogel R.F."/>
        </authorList>
    </citation>
    <scope>NUCLEOTIDE SEQUENCE [LARGE SCALE GENOMIC DNA]</scope>
    <source>
        <strain evidence="1 2">TMW 1.1989</strain>
    </source>
</reference>
<evidence type="ECO:0000313" key="1">
    <source>
        <dbReference type="EMBL" id="ANK63488.1"/>
    </source>
</evidence>
<dbReference type="AlphaFoldDB" id="A0A192H5I1"/>
<accession>A0A192H5I1</accession>
<organism evidence="1 2">
    <name type="scientific">Loigolactobacillus backii</name>
    <dbReference type="NCBI Taxonomy" id="375175"/>
    <lineage>
        <taxon>Bacteria</taxon>
        <taxon>Bacillati</taxon>
        <taxon>Bacillota</taxon>
        <taxon>Bacilli</taxon>
        <taxon>Lactobacillales</taxon>
        <taxon>Lactobacillaceae</taxon>
        <taxon>Loigolactobacillus</taxon>
    </lineage>
</organism>
<gene>
    <name evidence="1" type="ORF">AYR53_01775</name>
</gene>
<sequence length="78" mass="8660">MSDVVENAKNSGFEIGDQVKVTKEKGIPDCVGVISKKYTNSAMVKLHEGDKVTAQVMEEMNGRYVVNYDHLEKLVDAK</sequence>
<dbReference type="OrthoDB" id="2298561at2"/>
<dbReference type="KEGG" id="lbt:AYR52_11530"/>
<evidence type="ECO:0008006" key="3">
    <source>
        <dbReference type="Google" id="ProtNLM"/>
    </source>
</evidence>
<name>A0A192H5I1_9LACO</name>